<dbReference type="Proteomes" id="UP000630528">
    <property type="component" value="Unassembled WGS sequence"/>
</dbReference>
<feature type="domain" description="HTH araC/xylS-type" evidence="4">
    <location>
        <begin position="219"/>
        <end position="317"/>
    </location>
</feature>
<dbReference type="InterPro" id="IPR032687">
    <property type="entry name" value="AraC-type_N"/>
</dbReference>
<evidence type="ECO:0000313" key="6">
    <source>
        <dbReference type="Proteomes" id="UP000630528"/>
    </source>
</evidence>
<dbReference type="GO" id="GO:0003700">
    <property type="term" value="F:DNA-binding transcription factor activity"/>
    <property type="evidence" value="ECO:0007669"/>
    <property type="project" value="InterPro"/>
</dbReference>
<dbReference type="InterPro" id="IPR018060">
    <property type="entry name" value="HTH_AraC"/>
</dbReference>
<dbReference type="PANTHER" id="PTHR47894">
    <property type="entry name" value="HTH-TYPE TRANSCRIPTIONAL REGULATOR GADX"/>
    <property type="match status" value="1"/>
</dbReference>
<evidence type="ECO:0000256" key="2">
    <source>
        <dbReference type="ARBA" id="ARBA00023125"/>
    </source>
</evidence>
<dbReference type="GO" id="GO:0005829">
    <property type="term" value="C:cytosol"/>
    <property type="evidence" value="ECO:0007669"/>
    <property type="project" value="TreeGrafter"/>
</dbReference>
<dbReference type="Pfam" id="PF12625">
    <property type="entry name" value="Arabinose_bd"/>
    <property type="match status" value="1"/>
</dbReference>
<dbReference type="PROSITE" id="PS01124">
    <property type="entry name" value="HTH_ARAC_FAMILY_2"/>
    <property type="match status" value="1"/>
</dbReference>
<evidence type="ECO:0000259" key="4">
    <source>
        <dbReference type="PROSITE" id="PS01124"/>
    </source>
</evidence>
<keyword evidence="3" id="KW-0804">Transcription</keyword>
<dbReference type="AlphaFoldDB" id="A0A934WNP6"/>
<keyword evidence="6" id="KW-1185">Reference proteome</keyword>
<dbReference type="PANTHER" id="PTHR47894:SF1">
    <property type="entry name" value="HTH-TYPE TRANSCRIPTIONAL REGULATOR VQSM"/>
    <property type="match status" value="1"/>
</dbReference>
<comment type="caution">
    <text evidence="5">The sequence shown here is derived from an EMBL/GenBank/DDBJ whole genome shotgun (WGS) entry which is preliminary data.</text>
</comment>
<evidence type="ECO:0000313" key="5">
    <source>
        <dbReference type="EMBL" id="MBK6007805.1"/>
    </source>
</evidence>
<sequence>MFASRGVDVPWLVRTAEIAPERVENPDERFTADEVSRLWELAVERSGDCTLGMDRALTLRHVNFDVVGYAMLSSPDLRSALQAFARYLALISDAATFQVVAADQDGAWLELGHTGNTRPVPRQRFAYGMLGMLTLSQWLTRRDVQPLAVEFKFPPPPERGAYAVAFGCPVAFDCHENRMLLAAADLQTALPSRNPGMLALHQQVMEERLARLGHANISYRVTSEIVRRLHRGEPRREQVAASLALADRTLQRRLHAENTSFQQLLDDARRELAGKYLADARYSLCEVADLLGFGDSSNFFRACRRWFGMPPGQYREQVALHPATA</sequence>
<keyword evidence="1" id="KW-0805">Transcription regulation</keyword>
<dbReference type="SMART" id="SM00342">
    <property type="entry name" value="HTH_ARAC"/>
    <property type="match status" value="1"/>
</dbReference>
<dbReference type="InterPro" id="IPR009057">
    <property type="entry name" value="Homeodomain-like_sf"/>
</dbReference>
<keyword evidence="2" id="KW-0238">DNA-binding</keyword>
<dbReference type="GO" id="GO:0000976">
    <property type="term" value="F:transcription cis-regulatory region binding"/>
    <property type="evidence" value="ECO:0007669"/>
    <property type="project" value="TreeGrafter"/>
</dbReference>
<evidence type="ECO:0000256" key="3">
    <source>
        <dbReference type="ARBA" id="ARBA00023163"/>
    </source>
</evidence>
<dbReference type="Pfam" id="PF12833">
    <property type="entry name" value="HTH_18"/>
    <property type="match status" value="1"/>
</dbReference>
<name>A0A934WNP6_9BURK</name>
<organism evidence="5 6">
    <name type="scientific">Ramlibacter ginsenosidimutans</name>
    <dbReference type="NCBI Taxonomy" id="502333"/>
    <lineage>
        <taxon>Bacteria</taxon>
        <taxon>Pseudomonadati</taxon>
        <taxon>Pseudomonadota</taxon>
        <taxon>Betaproteobacteria</taxon>
        <taxon>Burkholderiales</taxon>
        <taxon>Comamonadaceae</taxon>
        <taxon>Ramlibacter</taxon>
    </lineage>
</organism>
<dbReference type="EMBL" id="JAEPWM010000007">
    <property type="protein sequence ID" value="MBK6007805.1"/>
    <property type="molecule type" value="Genomic_DNA"/>
</dbReference>
<accession>A0A934WNP6</accession>
<reference evidence="5" key="2">
    <citation type="submission" date="2021-01" db="EMBL/GenBank/DDBJ databases">
        <authorList>
            <person name="Kang M."/>
        </authorList>
    </citation>
    <scope>NUCLEOTIDE SEQUENCE</scope>
    <source>
        <strain evidence="5">KACC 17527</strain>
    </source>
</reference>
<dbReference type="SUPFAM" id="SSF46689">
    <property type="entry name" value="Homeodomain-like"/>
    <property type="match status" value="1"/>
</dbReference>
<dbReference type="Gene3D" id="1.10.10.60">
    <property type="entry name" value="Homeodomain-like"/>
    <property type="match status" value="1"/>
</dbReference>
<protein>
    <submittedName>
        <fullName evidence="5">AraC family transcriptional regulator</fullName>
    </submittedName>
</protein>
<reference evidence="5" key="1">
    <citation type="journal article" date="2012" name="J. Microbiol. Biotechnol.">
        <title>Ramlibacter ginsenosidimutans sp. nov., with ginsenoside-converting activity.</title>
        <authorList>
            <person name="Wang L."/>
            <person name="An D.S."/>
            <person name="Kim S.G."/>
            <person name="Jin F.X."/>
            <person name="Kim S.C."/>
            <person name="Lee S.T."/>
            <person name="Im W.T."/>
        </authorList>
    </citation>
    <scope>NUCLEOTIDE SEQUENCE</scope>
    <source>
        <strain evidence="5">KACC 17527</strain>
    </source>
</reference>
<proteinExistence type="predicted"/>
<evidence type="ECO:0000256" key="1">
    <source>
        <dbReference type="ARBA" id="ARBA00023015"/>
    </source>
</evidence>
<gene>
    <name evidence="5" type="ORF">JJB11_17025</name>
</gene>